<comment type="similarity">
    <text evidence="6">Belongs to the binding-protein-dependent transport system permease family.</text>
</comment>
<dbReference type="Pfam" id="PF00528">
    <property type="entry name" value="BPD_transp_1"/>
    <property type="match status" value="1"/>
</dbReference>
<dbReference type="SUPFAM" id="SSF161098">
    <property type="entry name" value="MetI-like"/>
    <property type="match status" value="1"/>
</dbReference>
<comment type="subcellular location">
    <subcellularLocation>
        <location evidence="1 6">Cell membrane</location>
        <topology evidence="1 6">Multi-pass membrane protein</topology>
    </subcellularLocation>
</comment>
<dbReference type="GO" id="GO:0006865">
    <property type="term" value="P:amino acid transport"/>
    <property type="evidence" value="ECO:0007669"/>
    <property type="project" value="UniProtKB-KW"/>
</dbReference>
<evidence type="ECO:0000256" key="4">
    <source>
        <dbReference type="ARBA" id="ARBA00022989"/>
    </source>
</evidence>
<organism evidence="8 9">
    <name type="scientific">Microvirga tunisiensis</name>
    <dbReference type="NCBI Taxonomy" id="2108360"/>
    <lineage>
        <taxon>Bacteria</taxon>
        <taxon>Pseudomonadati</taxon>
        <taxon>Pseudomonadota</taxon>
        <taxon>Alphaproteobacteria</taxon>
        <taxon>Hyphomicrobiales</taxon>
        <taxon>Methylobacteriaceae</taxon>
        <taxon>Microvirga</taxon>
    </lineage>
</organism>
<dbReference type="OrthoDB" id="7341446at2"/>
<dbReference type="EMBL" id="VOSK01000078">
    <property type="protein sequence ID" value="MPR27223.1"/>
    <property type="molecule type" value="Genomic_DNA"/>
</dbReference>
<comment type="caution">
    <text evidence="8">The sequence shown here is derived from an EMBL/GenBank/DDBJ whole genome shotgun (WGS) entry which is preliminary data.</text>
</comment>
<keyword evidence="6" id="KW-0813">Transport</keyword>
<dbReference type="RefSeq" id="WP_152713363.1">
    <property type="nucleotide sequence ID" value="NZ_VOSJ01000107.1"/>
</dbReference>
<evidence type="ECO:0000256" key="3">
    <source>
        <dbReference type="ARBA" id="ARBA00022970"/>
    </source>
</evidence>
<keyword evidence="4 6" id="KW-1133">Transmembrane helix</keyword>
<evidence type="ECO:0000259" key="7">
    <source>
        <dbReference type="PROSITE" id="PS50928"/>
    </source>
</evidence>
<proteinExistence type="inferred from homology"/>
<dbReference type="InterPro" id="IPR035906">
    <property type="entry name" value="MetI-like_sf"/>
</dbReference>
<dbReference type="PANTHER" id="PTHR30614">
    <property type="entry name" value="MEMBRANE COMPONENT OF AMINO ACID ABC TRANSPORTER"/>
    <property type="match status" value="1"/>
</dbReference>
<evidence type="ECO:0000256" key="6">
    <source>
        <dbReference type="RuleBase" id="RU363032"/>
    </source>
</evidence>
<name>A0A5N7MJZ2_9HYPH</name>
<dbReference type="Gene3D" id="1.10.3720.10">
    <property type="entry name" value="MetI-like"/>
    <property type="match status" value="1"/>
</dbReference>
<dbReference type="InterPro" id="IPR043429">
    <property type="entry name" value="ArtM/GltK/GlnP/TcyL/YhdX-like"/>
</dbReference>
<dbReference type="AlphaFoldDB" id="A0A5N7MJZ2"/>
<dbReference type="PANTHER" id="PTHR30614:SF0">
    <property type="entry name" value="L-CYSTINE TRANSPORT SYSTEM PERMEASE PROTEIN TCYL"/>
    <property type="match status" value="1"/>
</dbReference>
<dbReference type="PROSITE" id="PS50928">
    <property type="entry name" value="ABC_TM1"/>
    <property type="match status" value="1"/>
</dbReference>
<feature type="domain" description="ABC transmembrane type-1" evidence="7">
    <location>
        <begin position="1"/>
        <end position="72"/>
    </location>
</feature>
<evidence type="ECO:0000313" key="9">
    <source>
        <dbReference type="Proteomes" id="UP000403266"/>
    </source>
</evidence>
<protein>
    <submittedName>
        <fullName evidence="8">ABC transporter permease subunit</fullName>
    </submittedName>
</protein>
<feature type="transmembrane region" description="Helical" evidence="6">
    <location>
        <begin position="41"/>
        <end position="65"/>
    </location>
</feature>
<sequence length="72" mass="7966">MPRSEIEAAKSLGLQGWTILLLIIIPGAFRISFPTFGGQNIMLLNSIVLISTITVMDLLGTANYIRIQTRVY</sequence>
<keyword evidence="5 6" id="KW-0472">Membrane</keyword>
<dbReference type="GO" id="GO:0005886">
    <property type="term" value="C:plasma membrane"/>
    <property type="evidence" value="ECO:0007669"/>
    <property type="project" value="UniProtKB-SubCell"/>
</dbReference>
<dbReference type="GO" id="GO:0055085">
    <property type="term" value="P:transmembrane transport"/>
    <property type="evidence" value="ECO:0007669"/>
    <property type="project" value="InterPro"/>
</dbReference>
<keyword evidence="9" id="KW-1185">Reference proteome</keyword>
<keyword evidence="3" id="KW-0029">Amino-acid transport</keyword>
<evidence type="ECO:0000313" key="8">
    <source>
        <dbReference type="EMBL" id="MPR27223.1"/>
    </source>
</evidence>
<evidence type="ECO:0000256" key="5">
    <source>
        <dbReference type="ARBA" id="ARBA00023136"/>
    </source>
</evidence>
<keyword evidence="2 6" id="KW-0812">Transmembrane</keyword>
<dbReference type="Proteomes" id="UP000403266">
    <property type="component" value="Unassembled WGS sequence"/>
</dbReference>
<evidence type="ECO:0000256" key="1">
    <source>
        <dbReference type="ARBA" id="ARBA00004651"/>
    </source>
</evidence>
<reference evidence="8 9" key="1">
    <citation type="journal article" date="2019" name="Syst. Appl. Microbiol.">
        <title>Microvirga tunisiensis sp. nov., a root nodule symbiotic bacterium isolated from Lupinus micranthus and L. luteus grown in Northern Tunisia.</title>
        <authorList>
            <person name="Msaddak A."/>
            <person name="Rejili M."/>
            <person name="Duran D."/>
            <person name="Mars M."/>
            <person name="Palacios J.M."/>
            <person name="Ruiz-Argueso T."/>
            <person name="Rey L."/>
            <person name="Imperial J."/>
        </authorList>
    </citation>
    <scope>NUCLEOTIDE SEQUENCE [LARGE SCALE GENOMIC DNA]</scope>
    <source>
        <strain evidence="8 9">Lmie10</strain>
    </source>
</reference>
<accession>A0A5N7MJZ2</accession>
<feature type="transmembrane region" description="Helical" evidence="6">
    <location>
        <begin position="12"/>
        <end position="29"/>
    </location>
</feature>
<evidence type="ECO:0000256" key="2">
    <source>
        <dbReference type="ARBA" id="ARBA00022692"/>
    </source>
</evidence>
<dbReference type="InterPro" id="IPR000515">
    <property type="entry name" value="MetI-like"/>
</dbReference>
<gene>
    <name evidence="8" type="ORF">FS320_18935</name>
</gene>